<feature type="region of interest" description="Disordered" evidence="1">
    <location>
        <begin position="157"/>
        <end position="184"/>
    </location>
</feature>
<feature type="compositionally biased region" description="Polar residues" evidence="1">
    <location>
        <begin position="28"/>
        <end position="43"/>
    </location>
</feature>
<feature type="region of interest" description="Disordered" evidence="1">
    <location>
        <begin position="24"/>
        <end position="113"/>
    </location>
</feature>
<feature type="compositionally biased region" description="Basic and acidic residues" evidence="1">
    <location>
        <begin position="237"/>
        <end position="254"/>
    </location>
</feature>
<evidence type="ECO:0000313" key="3">
    <source>
        <dbReference type="Proteomes" id="UP001516023"/>
    </source>
</evidence>
<accession>A0ABD3PIP2</accession>
<feature type="compositionally biased region" description="Basic and acidic residues" evidence="1">
    <location>
        <begin position="67"/>
        <end position="77"/>
    </location>
</feature>
<protein>
    <submittedName>
        <fullName evidence="2">Uncharacterized protein</fullName>
    </submittedName>
</protein>
<name>A0ABD3PIP2_9STRA</name>
<dbReference type="Proteomes" id="UP001516023">
    <property type="component" value="Unassembled WGS sequence"/>
</dbReference>
<keyword evidence="3" id="KW-1185">Reference proteome</keyword>
<comment type="caution">
    <text evidence="2">The sequence shown here is derived from an EMBL/GenBank/DDBJ whole genome shotgun (WGS) entry which is preliminary data.</text>
</comment>
<dbReference type="AlphaFoldDB" id="A0ABD3PIP2"/>
<organism evidence="2 3">
    <name type="scientific">Cyclotella cryptica</name>
    <dbReference type="NCBI Taxonomy" id="29204"/>
    <lineage>
        <taxon>Eukaryota</taxon>
        <taxon>Sar</taxon>
        <taxon>Stramenopiles</taxon>
        <taxon>Ochrophyta</taxon>
        <taxon>Bacillariophyta</taxon>
        <taxon>Coscinodiscophyceae</taxon>
        <taxon>Thalassiosirophycidae</taxon>
        <taxon>Stephanodiscales</taxon>
        <taxon>Stephanodiscaceae</taxon>
        <taxon>Cyclotella</taxon>
    </lineage>
</organism>
<evidence type="ECO:0000313" key="2">
    <source>
        <dbReference type="EMBL" id="KAL3787176.1"/>
    </source>
</evidence>
<feature type="region of interest" description="Disordered" evidence="1">
    <location>
        <begin position="234"/>
        <end position="255"/>
    </location>
</feature>
<sequence>MTTSSSTLVLIGWDDILCRPIYRRHPSQTKPTTKLNRKQTTTQRKCKAHPTAREGFQIEGPQFMSRNKNDDHKRSANQEHANASKSRRQRTRETSVYPTLKKGLGTPASNATLDFPTEFTPEVYDVDDISRDKNANIGFHSDKSTFNQETTDLLSNSVGNENGRFSVKNETDSITSPRTMVDRDTIDPNTAFAAGRCGPIVNSHTPQFNFGLPVNSNHSNGPDKYGTSDAFAYKTPNRSEEKGRSESSRTKVEDYCDPPNSRLSHKVFSSPFNAAASVILDHTPRREVESNIWTVCNNSPIRREKTKDEISISVELQEFQSPMLLECDRRNAESSDIETDDISFFGDFDPDEISLGDNRRVYGRSNMPNWVSKGSNTRKSNESASEQPQLVGWDDIKCRPIYHILQPKPAREEVESSSDEVANTSCLGEEVKSQNRPQKKRVYASIFRMSRPYKAARHNMDMDSPPSPVARRFTLENVVQDCNANRLFDATNDQEDKCEFDFVVDLESNNSHSNRGQLVGEEENSAKSETKIGTRIQPTSTSTIESARAFFRYLDSNHRLTIISTGGETNGKRITPPVIRTTRRIRHCDQLQHEYDAYSKMADATEIDPISIEEFARHWNMHFTERGIIRDGLLDED</sequence>
<dbReference type="EMBL" id="JABMIG020000180">
    <property type="protein sequence ID" value="KAL3787176.1"/>
    <property type="molecule type" value="Genomic_DNA"/>
</dbReference>
<feature type="region of interest" description="Disordered" evidence="1">
    <location>
        <begin position="366"/>
        <end position="389"/>
    </location>
</feature>
<feature type="compositionally biased region" description="Polar residues" evidence="1">
    <location>
        <begin position="366"/>
        <end position="388"/>
    </location>
</feature>
<feature type="region of interest" description="Disordered" evidence="1">
    <location>
        <begin position="511"/>
        <end position="539"/>
    </location>
</feature>
<evidence type="ECO:0000256" key="1">
    <source>
        <dbReference type="SAM" id="MobiDB-lite"/>
    </source>
</evidence>
<proteinExistence type="predicted"/>
<reference evidence="2 3" key="1">
    <citation type="journal article" date="2020" name="G3 (Bethesda)">
        <title>Improved Reference Genome for Cyclotella cryptica CCMP332, a Model for Cell Wall Morphogenesis, Salinity Adaptation, and Lipid Production in Diatoms (Bacillariophyta).</title>
        <authorList>
            <person name="Roberts W.R."/>
            <person name="Downey K.M."/>
            <person name="Ruck E.C."/>
            <person name="Traller J.C."/>
            <person name="Alverson A.J."/>
        </authorList>
    </citation>
    <scope>NUCLEOTIDE SEQUENCE [LARGE SCALE GENOMIC DNA]</scope>
    <source>
        <strain evidence="2 3">CCMP332</strain>
    </source>
</reference>
<gene>
    <name evidence="2" type="ORF">HJC23_010186</name>
</gene>